<gene>
    <name evidence="7" type="ORF">O3P69_016923</name>
</gene>
<evidence type="ECO:0000256" key="5">
    <source>
        <dbReference type="ARBA" id="ARBA00023136"/>
    </source>
</evidence>
<evidence type="ECO:0000256" key="4">
    <source>
        <dbReference type="ARBA" id="ARBA00022989"/>
    </source>
</evidence>
<dbReference type="InterPro" id="IPR009432">
    <property type="entry name" value="DUF1075"/>
</dbReference>
<keyword evidence="8" id="KW-1185">Reference proteome</keyword>
<dbReference type="GO" id="GO:0016020">
    <property type="term" value="C:membrane"/>
    <property type="evidence" value="ECO:0007669"/>
    <property type="project" value="UniProtKB-SubCell"/>
</dbReference>
<evidence type="ECO:0000256" key="3">
    <source>
        <dbReference type="ARBA" id="ARBA00022692"/>
    </source>
</evidence>
<name>A0AAW0TWB0_SCYPA</name>
<comment type="caution">
    <text evidence="7">The sequence shown here is derived from an EMBL/GenBank/DDBJ whole genome shotgun (WGS) entry which is preliminary data.</text>
</comment>
<evidence type="ECO:0000256" key="6">
    <source>
        <dbReference type="SAM" id="Phobius"/>
    </source>
</evidence>
<protein>
    <submittedName>
        <fullName evidence="7">Uncharacterized protein</fullName>
    </submittedName>
</protein>
<dbReference type="PANTHER" id="PTHR13674:SF5">
    <property type="entry name" value="UPF0389 PROTEIN CG9231"/>
    <property type="match status" value="1"/>
</dbReference>
<feature type="transmembrane region" description="Helical" evidence="6">
    <location>
        <begin position="106"/>
        <end position="124"/>
    </location>
</feature>
<dbReference type="Proteomes" id="UP001487740">
    <property type="component" value="Unassembled WGS sequence"/>
</dbReference>
<dbReference type="EMBL" id="JARAKH010000024">
    <property type="protein sequence ID" value="KAK8390878.1"/>
    <property type="molecule type" value="Genomic_DNA"/>
</dbReference>
<accession>A0AAW0TWB0</accession>
<proteinExistence type="inferred from homology"/>
<organism evidence="7 8">
    <name type="scientific">Scylla paramamosain</name>
    <name type="common">Mud crab</name>
    <dbReference type="NCBI Taxonomy" id="85552"/>
    <lineage>
        <taxon>Eukaryota</taxon>
        <taxon>Metazoa</taxon>
        <taxon>Ecdysozoa</taxon>
        <taxon>Arthropoda</taxon>
        <taxon>Crustacea</taxon>
        <taxon>Multicrustacea</taxon>
        <taxon>Malacostraca</taxon>
        <taxon>Eumalacostraca</taxon>
        <taxon>Eucarida</taxon>
        <taxon>Decapoda</taxon>
        <taxon>Pleocyemata</taxon>
        <taxon>Brachyura</taxon>
        <taxon>Eubrachyura</taxon>
        <taxon>Portunoidea</taxon>
        <taxon>Portunidae</taxon>
        <taxon>Portuninae</taxon>
        <taxon>Scylla</taxon>
    </lineage>
</organism>
<evidence type="ECO:0000256" key="1">
    <source>
        <dbReference type="ARBA" id="ARBA00004167"/>
    </source>
</evidence>
<keyword evidence="3 6" id="KW-0812">Transmembrane</keyword>
<evidence type="ECO:0000256" key="2">
    <source>
        <dbReference type="ARBA" id="ARBA00007363"/>
    </source>
</evidence>
<dbReference type="EMBL" id="JARAKH010000024">
    <property type="protein sequence ID" value="KAK8390877.1"/>
    <property type="molecule type" value="Genomic_DNA"/>
</dbReference>
<keyword evidence="5 6" id="KW-0472">Membrane</keyword>
<comment type="subcellular location">
    <subcellularLocation>
        <location evidence="1">Membrane</location>
        <topology evidence="1">Single-pass membrane protein</topology>
    </subcellularLocation>
</comment>
<evidence type="ECO:0000313" key="8">
    <source>
        <dbReference type="Proteomes" id="UP001487740"/>
    </source>
</evidence>
<dbReference type="AlphaFoldDB" id="A0AAW0TWB0"/>
<reference evidence="7 8" key="1">
    <citation type="submission" date="2023-03" db="EMBL/GenBank/DDBJ databases">
        <title>High-quality genome of Scylla paramamosain provides insights in environmental adaptation.</title>
        <authorList>
            <person name="Zhang L."/>
        </authorList>
    </citation>
    <scope>NUCLEOTIDE SEQUENCE [LARGE SCALE GENOMIC DNA]</scope>
    <source>
        <strain evidence="7">LZ_2023a</strain>
        <tissue evidence="7">Muscle</tissue>
    </source>
</reference>
<evidence type="ECO:0000313" key="7">
    <source>
        <dbReference type="EMBL" id="KAK8390877.1"/>
    </source>
</evidence>
<dbReference type="EMBL" id="JARAKH010000024">
    <property type="protein sequence ID" value="KAK8390879.1"/>
    <property type="molecule type" value="Genomic_DNA"/>
</dbReference>
<dbReference type="PANTHER" id="PTHR13674">
    <property type="entry name" value="GROWTH AND TRANSFORMATION-DEPENDENT PROTEIN"/>
    <property type="match status" value="1"/>
</dbReference>
<keyword evidence="4 6" id="KW-1133">Transmembrane helix</keyword>
<dbReference type="Pfam" id="PF06388">
    <property type="entry name" value="DUF1075"/>
    <property type="match status" value="1"/>
</dbReference>
<comment type="similarity">
    <text evidence="2">Belongs to the UPF0389 family.</text>
</comment>
<sequence>MALLHLSHLYRSVGMQRQVLQKWQPLMYGGARWCSEAAKDVVPAAQQRGDKGPNNLGRLGLTDHRVNRFEKLLLVWGGKYKSVADVPNLVSQDALERARNKARIKINIMMCVATLLGCFAMIYSGKKARDAGESVVKTNLDWHKKINEEYKKEQEGQ</sequence>